<keyword evidence="2" id="KW-1185">Reference proteome</keyword>
<gene>
    <name evidence="1" type="ORF">RHO25_008240</name>
</gene>
<name>A0ABZ0NW37_CERBT</name>
<protein>
    <recommendedName>
        <fullName evidence="3">HNH nuclease domain-containing protein</fullName>
    </recommendedName>
</protein>
<sequence length="150" mass="17026">MGKMILKQARHMKEKPNWRNLETGDAETAKIKLNGGAIDEADGMTDKSAAQEMVNTTASKKKLVPGDLSFVKLQRLVDETKPAHCDNYHIQHIDDNNVARHISRDSDMRSAVRHSRMEDPSRLGHVFWIVEGEVPQMVQSQEWLPAVLRD</sequence>
<organism evidence="1 2">
    <name type="scientific">Cercospora beticola</name>
    <name type="common">Sugarbeet leaf spot fungus</name>
    <dbReference type="NCBI Taxonomy" id="122368"/>
    <lineage>
        <taxon>Eukaryota</taxon>
        <taxon>Fungi</taxon>
        <taxon>Dikarya</taxon>
        <taxon>Ascomycota</taxon>
        <taxon>Pezizomycotina</taxon>
        <taxon>Dothideomycetes</taxon>
        <taxon>Dothideomycetidae</taxon>
        <taxon>Mycosphaerellales</taxon>
        <taxon>Mycosphaerellaceae</taxon>
        <taxon>Cercospora</taxon>
    </lineage>
</organism>
<evidence type="ECO:0008006" key="3">
    <source>
        <dbReference type="Google" id="ProtNLM"/>
    </source>
</evidence>
<accession>A0ABZ0NW37</accession>
<proteinExistence type="predicted"/>
<dbReference type="GeneID" id="90644460"/>
<dbReference type="EMBL" id="CP134188">
    <property type="protein sequence ID" value="WPB03600.1"/>
    <property type="molecule type" value="Genomic_DNA"/>
</dbReference>
<dbReference type="RefSeq" id="XP_065459116.1">
    <property type="nucleotide sequence ID" value="XM_065603044.1"/>
</dbReference>
<evidence type="ECO:0000313" key="2">
    <source>
        <dbReference type="Proteomes" id="UP001302367"/>
    </source>
</evidence>
<dbReference type="Proteomes" id="UP001302367">
    <property type="component" value="Chromosome 5"/>
</dbReference>
<evidence type="ECO:0000313" key="1">
    <source>
        <dbReference type="EMBL" id="WPB03600.1"/>
    </source>
</evidence>
<reference evidence="1 2" key="1">
    <citation type="submission" date="2023-09" db="EMBL/GenBank/DDBJ databases">
        <title>Complete-Gapless Cercospora beticola genome.</title>
        <authorList>
            <person name="Wyatt N.A."/>
            <person name="Spanner R.E."/>
            <person name="Bolton M.D."/>
        </authorList>
    </citation>
    <scope>NUCLEOTIDE SEQUENCE [LARGE SCALE GENOMIC DNA]</scope>
    <source>
        <strain evidence="1">Cb09-40</strain>
    </source>
</reference>